<evidence type="ECO:0000313" key="2">
    <source>
        <dbReference type="EMBL" id="CAD5333004.1"/>
    </source>
</evidence>
<dbReference type="PANTHER" id="PTHR32166:SF74">
    <property type="entry name" value="OS05G0256350 PROTEIN"/>
    <property type="match status" value="1"/>
</dbReference>
<dbReference type="AlphaFoldDB" id="A0A7G2FFS8"/>
<reference evidence="2 3" key="1">
    <citation type="submission" date="2020-09" db="EMBL/GenBank/DDBJ databases">
        <authorList>
            <person name="Ashkenazy H."/>
        </authorList>
    </citation>
    <scope>NUCLEOTIDE SEQUENCE [LARGE SCALE GENOMIC DNA]</scope>
    <source>
        <strain evidence="3">cv. Cdm-0</strain>
    </source>
</reference>
<accession>A0A7G2FFS8</accession>
<name>A0A7G2FFS8_ARATH</name>
<dbReference type="EMBL" id="LR881470">
    <property type="protein sequence ID" value="CAD5333004.1"/>
    <property type="molecule type" value="Genomic_DNA"/>
</dbReference>
<feature type="domain" description="DUF659" evidence="1">
    <location>
        <begin position="72"/>
        <end position="214"/>
    </location>
</feature>
<dbReference type="SUPFAM" id="SSF53098">
    <property type="entry name" value="Ribonuclease H-like"/>
    <property type="match status" value="1"/>
</dbReference>
<gene>
    <name evidence="2" type="ORF">AT9943_LOCUS20383</name>
</gene>
<protein>
    <submittedName>
        <fullName evidence="2">(thale cress) hypothetical protein</fullName>
    </submittedName>
</protein>
<dbReference type="InterPro" id="IPR012337">
    <property type="entry name" value="RNaseH-like_sf"/>
</dbReference>
<dbReference type="Pfam" id="PF04937">
    <property type="entry name" value="DUF659"/>
    <property type="match status" value="1"/>
</dbReference>
<sequence length="246" mass="27426">MDPPAPTYVGSDVTPSLKRNSNGIGWEYEIVCNPKNPDRIKCKLCLKEMSGGVYRIKEQIAHLPGNVVACPKEPLLKEEQERPKVLLKTQKAGWKQNGVMTDAWSDMKRRSIMNLCVNSKGGKCFLSSKDASTNSHTGLYIFEYVDRCIADVGAKNVVQVVTDNALNNVAAAKMLKEKRPNIFWTGCVAHTVDLMLEAISKLPKFSKIIEQAKSLIVFIYAHHKTLSMMRFHTKEGYCAMGSNAIC</sequence>
<dbReference type="InterPro" id="IPR007021">
    <property type="entry name" value="DUF659"/>
</dbReference>
<proteinExistence type="predicted"/>
<dbReference type="PANTHER" id="PTHR32166">
    <property type="entry name" value="OSJNBA0013A04.12 PROTEIN"/>
    <property type="match status" value="1"/>
</dbReference>
<evidence type="ECO:0000259" key="1">
    <source>
        <dbReference type="Pfam" id="PF04937"/>
    </source>
</evidence>
<dbReference type="Proteomes" id="UP000516314">
    <property type="component" value="Chromosome 5"/>
</dbReference>
<evidence type="ECO:0000313" key="3">
    <source>
        <dbReference type="Proteomes" id="UP000516314"/>
    </source>
</evidence>
<organism evidence="2 3">
    <name type="scientific">Arabidopsis thaliana</name>
    <name type="common">Mouse-ear cress</name>
    <dbReference type="NCBI Taxonomy" id="3702"/>
    <lineage>
        <taxon>Eukaryota</taxon>
        <taxon>Viridiplantae</taxon>
        <taxon>Streptophyta</taxon>
        <taxon>Embryophyta</taxon>
        <taxon>Tracheophyta</taxon>
        <taxon>Spermatophyta</taxon>
        <taxon>Magnoliopsida</taxon>
        <taxon>eudicotyledons</taxon>
        <taxon>Gunneridae</taxon>
        <taxon>Pentapetalae</taxon>
        <taxon>rosids</taxon>
        <taxon>malvids</taxon>
        <taxon>Brassicales</taxon>
        <taxon>Brassicaceae</taxon>
        <taxon>Camelineae</taxon>
        <taxon>Arabidopsis</taxon>
    </lineage>
</organism>